<dbReference type="EMBL" id="PEOG01000036">
    <property type="protein sequence ID" value="PIM52499.1"/>
    <property type="molecule type" value="Genomic_DNA"/>
</dbReference>
<evidence type="ECO:0000313" key="2">
    <source>
        <dbReference type="Proteomes" id="UP000231501"/>
    </source>
</evidence>
<dbReference type="Proteomes" id="UP000231501">
    <property type="component" value="Unassembled WGS sequence"/>
</dbReference>
<comment type="caution">
    <text evidence="1">The sequence shown here is derived from an EMBL/GenBank/DDBJ whole genome shotgun (WGS) entry which is preliminary data.</text>
</comment>
<protein>
    <recommendedName>
        <fullName evidence="3">Phosphoglycerate mutase</fullName>
    </recommendedName>
</protein>
<dbReference type="OrthoDB" id="5295974at2"/>
<reference evidence="1 2" key="1">
    <citation type="submission" date="2017-11" db="EMBL/GenBank/DDBJ databases">
        <title>Draft genome sequence of Mitsuaria sp. HWN-4.</title>
        <authorList>
            <person name="Gundlapally S.R."/>
        </authorList>
    </citation>
    <scope>NUCLEOTIDE SEQUENCE [LARGE SCALE GENOMIC DNA]</scope>
    <source>
        <strain evidence="1 2">HWN-4</strain>
    </source>
</reference>
<evidence type="ECO:0000313" key="1">
    <source>
        <dbReference type="EMBL" id="PIM52499.1"/>
    </source>
</evidence>
<dbReference type="AlphaFoldDB" id="A0A2G9CAE9"/>
<gene>
    <name evidence="1" type="ORF">CS062_14215</name>
</gene>
<dbReference type="RefSeq" id="WP_099862282.1">
    <property type="nucleotide sequence ID" value="NZ_PEOG01000036.1"/>
</dbReference>
<accession>A0A2G9CAE9</accession>
<name>A0A2G9CAE9_9BURK</name>
<keyword evidence="2" id="KW-1185">Reference proteome</keyword>
<proteinExistence type="predicted"/>
<evidence type="ECO:0008006" key="3">
    <source>
        <dbReference type="Google" id="ProtNLM"/>
    </source>
</evidence>
<sequence>MHLMIPFASALDPHFEGALRELELPNLSRLLGLLAPAGEVGDADETTPLPPHERFLAQCRGITDENPPLAAWRLRATGHEPGGAAWALLTPAHFAVGTEGVTALGPATLDLSEDESRAFLEALAVALFPADQGWRSAWLSPGEWAIAHDDLDGLEAASIDRVLNRGVETWYPRARRLRTLLNEVQMLLHDHPLNQTREARRQRPLNAVWISGCGRDRGSALPSDLIVDDRLRGPMTSGDLYTWSEAWKALDAGPLAQALAAVQAGSPVSLTLAGERQARTWTRRDASGWQRLKERFAPTRVSVATALEDL</sequence>
<organism evidence="1 2">
    <name type="scientific">Roseateles chitinivorans</name>
    <dbReference type="NCBI Taxonomy" id="2917965"/>
    <lineage>
        <taxon>Bacteria</taxon>
        <taxon>Pseudomonadati</taxon>
        <taxon>Pseudomonadota</taxon>
        <taxon>Betaproteobacteria</taxon>
        <taxon>Burkholderiales</taxon>
        <taxon>Sphaerotilaceae</taxon>
        <taxon>Roseateles</taxon>
    </lineage>
</organism>